<feature type="non-terminal residue" evidence="1">
    <location>
        <position position="1"/>
    </location>
</feature>
<dbReference type="Proteomes" id="UP001497623">
    <property type="component" value="Unassembled WGS sequence"/>
</dbReference>
<name>A0AAV2SCP1_MEGNR</name>
<dbReference type="EMBL" id="CAXKWB010054468">
    <property type="protein sequence ID" value="CAL4175899.1"/>
    <property type="molecule type" value="Genomic_DNA"/>
</dbReference>
<sequence>IIEALKILSFTKVKPEELDIQISYGKDPYDIPEFLSTIKELRNKTKDRYNKKDPLKIEMHFPHHFESYSHRPSDEFLHVLCPHIDLINFEGHLGVQQPGKELLIFCFNLKNLHVRINDSDALKSLVASLNRLKRLKKLFLVLEMPEEVNINKISSFNLRSTSIFIKIPKITNHDWIEKVVTQVTNKNGCERLYVEEEVDFSHEKLDKMKVQDCRKI</sequence>
<comment type="caution">
    <text evidence="1">The sequence shown here is derived from an EMBL/GenBank/DDBJ whole genome shotgun (WGS) entry which is preliminary data.</text>
</comment>
<evidence type="ECO:0000313" key="2">
    <source>
        <dbReference type="Proteomes" id="UP001497623"/>
    </source>
</evidence>
<proteinExistence type="predicted"/>
<reference evidence="1 2" key="1">
    <citation type="submission" date="2024-05" db="EMBL/GenBank/DDBJ databases">
        <authorList>
            <person name="Wallberg A."/>
        </authorList>
    </citation>
    <scope>NUCLEOTIDE SEQUENCE [LARGE SCALE GENOMIC DNA]</scope>
</reference>
<protein>
    <submittedName>
        <fullName evidence="1">Uncharacterized protein</fullName>
    </submittedName>
</protein>
<dbReference type="AlphaFoldDB" id="A0AAV2SCP1"/>
<organism evidence="1 2">
    <name type="scientific">Meganyctiphanes norvegica</name>
    <name type="common">Northern krill</name>
    <name type="synonym">Thysanopoda norvegica</name>
    <dbReference type="NCBI Taxonomy" id="48144"/>
    <lineage>
        <taxon>Eukaryota</taxon>
        <taxon>Metazoa</taxon>
        <taxon>Ecdysozoa</taxon>
        <taxon>Arthropoda</taxon>
        <taxon>Crustacea</taxon>
        <taxon>Multicrustacea</taxon>
        <taxon>Malacostraca</taxon>
        <taxon>Eumalacostraca</taxon>
        <taxon>Eucarida</taxon>
        <taxon>Euphausiacea</taxon>
        <taxon>Euphausiidae</taxon>
        <taxon>Meganyctiphanes</taxon>
    </lineage>
</organism>
<evidence type="ECO:0000313" key="1">
    <source>
        <dbReference type="EMBL" id="CAL4175899.1"/>
    </source>
</evidence>
<accession>A0AAV2SCP1</accession>
<keyword evidence="2" id="KW-1185">Reference proteome</keyword>
<gene>
    <name evidence="1" type="ORF">MNOR_LOCUS34691</name>
</gene>